<comment type="subcellular location">
    <subcellularLocation>
        <location evidence="1">Cell membrane</location>
        <topology evidence="1">Single-pass membrane protein</topology>
    </subcellularLocation>
    <subcellularLocation>
        <location evidence="2">Membrane</location>
        <topology evidence="2">Single-pass type I membrane protein</topology>
    </subcellularLocation>
</comment>
<evidence type="ECO:0000313" key="27">
    <source>
        <dbReference type="Proteomes" id="UP001234989"/>
    </source>
</evidence>
<evidence type="ECO:0000256" key="14">
    <source>
        <dbReference type="ARBA" id="ARBA00022777"/>
    </source>
</evidence>
<gene>
    <name evidence="26" type="ORF">MTR67_017067</name>
</gene>
<dbReference type="EC" id="2.7.11.1" evidence="4"/>
<keyword evidence="18" id="KW-0675">Receptor</keyword>
<dbReference type="GO" id="GO:0005524">
    <property type="term" value="F:ATP binding"/>
    <property type="evidence" value="ECO:0007669"/>
    <property type="project" value="UniProtKB-UniRule"/>
</dbReference>
<keyword evidence="19" id="KW-0325">Glycoprotein</keyword>
<dbReference type="SMART" id="SM00220">
    <property type="entry name" value="S_TKc"/>
    <property type="match status" value="1"/>
</dbReference>
<keyword evidence="15 22" id="KW-0067">ATP-binding</keyword>
<comment type="similarity">
    <text evidence="3">Belongs to the protein kinase superfamily. Ser/Thr protein kinase family.</text>
</comment>
<keyword evidence="6" id="KW-0723">Serine/threonine-protein kinase</keyword>
<evidence type="ECO:0000256" key="10">
    <source>
        <dbReference type="ARBA" id="ARBA00022692"/>
    </source>
</evidence>
<dbReference type="FunFam" id="3.80.10.10:FF:000400">
    <property type="entry name" value="Nuclear pore complex protein NUP107"/>
    <property type="match status" value="1"/>
</dbReference>
<evidence type="ECO:0000256" key="16">
    <source>
        <dbReference type="ARBA" id="ARBA00022989"/>
    </source>
</evidence>
<dbReference type="FunFam" id="3.30.200.20:FF:000661">
    <property type="entry name" value="Serine-threonine protein kinase plant-type"/>
    <property type="match status" value="1"/>
</dbReference>
<dbReference type="Gene3D" id="3.80.10.10">
    <property type="entry name" value="Ribonuclease Inhibitor"/>
    <property type="match status" value="4"/>
</dbReference>
<dbReference type="PANTHER" id="PTHR48053:SF169">
    <property type="entry name" value="PROTEIN KINASE DOMAIN-CONTAINING PROTEIN"/>
    <property type="match status" value="1"/>
</dbReference>
<dbReference type="EMBL" id="CP133615">
    <property type="protein sequence ID" value="WMV23682.1"/>
    <property type="molecule type" value="Genomic_DNA"/>
</dbReference>
<feature type="domain" description="Protein kinase" evidence="25">
    <location>
        <begin position="845"/>
        <end position="1126"/>
    </location>
</feature>
<evidence type="ECO:0000259" key="25">
    <source>
        <dbReference type="PROSITE" id="PS50011"/>
    </source>
</evidence>
<evidence type="ECO:0000256" key="1">
    <source>
        <dbReference type="ARBA" id="ARBA00004162"/>
    </source>
</evidence>
<keyword evidence="17 23" id="KW-0472">Membrane</keyword>
<dbReference type="PANTHER" id="PTHR48053">
    <property type="entry name" value="LEUCINE RICH REPEAT FAMILY PROTEIN, EXPRESSED"/>
    <property type="match status" value="1"/>
</dbReference>
<protein>
    <recommendedName>
        <fullName evidence="4">non-specific serine/threonine protein kinase</fullName>
        <ecNumber evidence="4">2.7.11.1</ecNumber>
    </recommendedName>
</protein>
<evidence type="ECO:0000256" key="24">
    <source>
        <dbReference type="SAM" id="SignalP"/>
    </source>
</evidence>
<evidence type="ECO:0000256" key="12">
    <source>
        <dbReference type="ARBA" id="ARBA00022737"/>
    </source>
</evidence>
<dbReference type="InterPro" id="IPR001611">
    <property type="entry name" value="Leu-rich_rpt"/>
</dbReference>
<evidence type="ECO:0000256" key="2">
    <source>
        <dbReference type="ARBA" id="ARBA00004479"/>
    </source>
</evidence>
<keyword evidence="7" id="KW-0597">Phosphoprotein</keyword>
<dbReference type="InterPro" id="IPR008271">
    <property type="entry name" value="Ser/Thr_kinase_AS"/>
</dbReference>
<evidence type="ECO:0000256" key="20">
    <source>
        <dbReference type="ARBA" id="ARBA00047899"/>
    </source>
</evidence>
<dbReference type="InterPro" id="IPR000719">
    <property type="entry name" value="Prot_kinase_dom"/>
</dbReference>
<dbReference type="InterPro" id="IPR032675">
    <property type="entry name" value="LRR_dom_sf"/>
</dbReference>
<keyword evidence="9" id="KW-0808">Transferase</keyword>
<keyword evidence="8" id="KW-0433">Leucine-rich repeat</keyword>
<proteinExistence type="inferred from homology"/>
<dbReference type="Gene3D" id="3.30.200.20">
    <property type="entry name" value="Phosphorylase Kinase, domain 1"/>
    <property type="match status" value="1"/>
</dbReference>
<evidence type="ECO:0000256" key="7">
    <source>
        <dbReference type="ARBA" id="ARBA00022553"/>
    </source>
</evidence>
<evidence type="ECO:0000256" key="9">
    <source>
        <dbReference type="ARBA" id="ARBA00022679"/>
    </source>
</evidence>
<dbReference type="FunFam" id="3.80.10.10:FF:000041">
    <property type="entry name" value="LRR receptor-like serine/threonine-protein kinase ERECTA"/>
    <property type="match status" value="1"/>
</dbReference>
<dbReference type="SMART" id="SM00369">
    <property type="entry name" value="LRR_TYP"/>
    <property type="match status" value="10"/>
</dbReference>
<evidence type="ECO:0000256" key="15">
    <source>
        <dbReference type="ARBA" id="ARBA00022840"/>
    </source>
</evidence>
<dbReference type="InterPro" id="IPR051716">
    <property type="entry name" value="Plant_RL_S/T_kinase"/>
</dbReference>
<evidence type="ECO:0000256" key="8">
    <source>
        <dbReference type="ARBA" id="ARBA00022614"/>
    </source>
</evidence>
<keyword evidence="12" id="KW-0677">Repeat</keyword>
<dbReference type="Gene3D" id="1.10.510.10">
    <property type="entry name" value="Transferase(Phosphotransferase) domain 1"/>
    <property type="match status" value="1"/>
</dbReference>
<dbReference type="Pfam" id="PF00560">
    <property type="entry name" value="LRR_1"/>
    <property type="match status" value="10"/>
</dbReference>
<evidence type="ECO:0000256" key="22">
    <source>
        <dbReference type="PROSITE-ProRule" id="PRU10141"/>
    </source>
</evidence>
<dbReference type="InterPro" id="IPR011009">
    <property type="entry name" value="Kinase-like_dom_sf"/>
</dbReference>
<evidence type="ECO:0000256" key="3">
    <source>
        <dbReference type="ARBA" id="ARBA00008684"/>
    </source>
</evidence>
<reference evidence="26" key="1">
    <citation type="submission" date="2023-08" db="EMBL/GenBank/DDBJ databases">
        <title>A de novo genome assembly of Solanum verrucosum Schlechtendal, a Mexican diploid species geographically isolated from the other diploid A-genome species in potato relatives.</title>
        <authorList>
            <person name="Hosaka K."/>
        </authorList>
    </citation>
    <scope>NUCLEOTIDE SEQUENCE</scope>
    <source>
        <tissue evidence="26">Young leaves</tissue>
    </source>
</reference>
<feature type="binding site" evidence="22">
    <location>
        <position position="873"/>
    </location>
    <ligand>
        <name>ATP</name>
        <dbReference type="ChEBI" id="CHEBI:30616"/>
    </ligand>
</feature>
<dbReference type="InterPro" id="IPR017441">
    <property type="entry name" value="Protein_kinase_ATP_BS"/>
</dbReference>
<dbReference type="Pfam" id="PF13855">
    <property type="entry name" value="LRR_8"/>
    <property type="match status" value="1"/>
</dbReference>
<dbReference type="SUPFAM" id="SSF56112">
    <property type="entry name" value="Protein kinase-like (PK-like)"/>
    <property type="match status" value="1"/>
</dbReference>
<evidence type="ECO:0000256" key="18">
    <source>
        <dbReference type="ARBA" id="ARBA00023170"/>
    </source>
</evidence>
<keyword evidence="14" id="KW-0418">Kinase</keyword>
<evidence type="ECO:0000256" key="19">
    <source>
        <dbReference type="ARBA" id="ARBA00023180"/>
    </source>
</evidence>
<evidence type="ECO:0000256" key="13">
    <source>
        <dbReference type="ARBA" id="ARBA00022741"/>
    </source>
</evidence>
<keyword evidence="5" id="KW-1003">Cell membrane</keyword>
<dbReference type="Pfam" id="PF08263">
    <property type="entry name" value="LRRNT_2"/>
    <property type="match status" value="1"/>
</dbReference>
<keyword evidence="13 22" id="KW-0547">Nucleotide-binding</keyword>
<feature type="signal peptide" evidence="24">
    <location>
        <begin position="1"/>
        <end position="21"/>
    </location>
</feature>
<evidence type="ECO:0000256" key="23">
    <source>
        <dbReference type="SAM" id="Phobius"/>
    </source>
</evidence>
<feature type="transmembrane region" description="Helical" evidence="23">
    <location>
        <begin position="790"/>
        <end position="810"/>
    </location>
</feature>
<dbReference type="FunFam" id="3.80.10.10:FF:000095">
    <property type="entry name" value="LRR receptor-like serine/threonine-protein kinase GSO1"/>
    <property type="match status" value="2"/>
</dbReference>
<dbReference type="PROSITE" id="PS50011">
    <property type="entry name" value="PROTEIN_KINASE_DOM"/>
    <property type="match status" value="1"/>
</dbReference>
<sequence>MEKHIFLLILLFLIQFSISLASSNETDQQALLAFQNLITSTTHFLANNWTKNTSFCSWSGVTCTPKSQRVVALTLPNLQLQGTISPSLANLSFLSVLNLENNSFHGGIPYGLGDMPRLKVIDVKNNQLSGSIPTSLFQNRRVQVISLAFNELSGEMWRGPWYVPKLRVLNLGNNSLTGIVPPSVGNATKMMNFSMSGNRVSGNIPKEIGNMSQLVELLLFDNQLIGFIPPTLFNISSLLSVSLANNSLYGSLLLDEGNIVSNLNILSISYNQISGCIPSNICQLTQLKVLSIYFNNITGDIPRNIGCLSKIEKFYIGDNLIKGTIPTSLGNISTLHSLYCRNNRIVGGIPPELGKLSNLRQLSFAHNSNLMGEIPEAIFNISSLEMIDFSFNNLSGRIPTTTGLPNLKELILAVNQLEGEIPLFITNASKLQILELDRNSLTGTVPNNLGNLRELRALLLHTNQLTNEPRVNELRFFISLADCKMLRYLQVGSNPLNGILPNSIGNLSSTIEYFNIEDAHINGLIPTSIGNMSGLTSLDIQGNNLIGSIPSDVGKLKQLQGLCLCSNKLQGHIPEAACHLSNLVELYLDGNELSGLIPECFGNLSMLQKLYLGSNKFSSNFLVSLWKMSGLLYLSVSQNSIEGELPSDIGGLKAIVELYLYNNHFSGVIPTRLGELQNLQYLDLSNNSFFGQIPLSFANLISLEFLNLSLNALSGAIPKSLEKLSYLKSINVSFNDLEGEIPSGGVFANSTLQSFLGNKGLCGMHILEIPACAITNPGKQSKHKEVVLKFVTPVVIASFLIFLLVSIWIMKRHKKGKSKDVEEVPEIGTHQLVSYHEIQRATNNFDESNLIGEGSSGFVYKGTLFSGTAVAIKVLDLKNEKVCKRFDTECEVMRNVRHRNLVPVITTCSSDYIRAFVLQFMPNGSLENWLYKEDRHLNLHQRVTVMFDTAMAVEYLHHGHVAPIVHCDLKPANILLDEDMVAHVGDFGISKILAISKSIAYTETLGTLGYIAPEYGLEGIVSASGDVYSYGIMVMEVLTKRRPTDEEICNENLDLRKWITQSFSGSMMDVVDANLFCEEEQITSKSEMCIASMIELGLDCTKEIPKSRISMKEVVKRLNKINNTFLET</sequence>
<dbReference type="GO" id="GO:0050832">
    <property type="term" value="P:defense response to fungus"/>
    <property type="evidence" value="ECO:0007669"/>
    <property type="project" value="UniProtKB-ARBA"/>
</dbReference>
<dbReference type="PROSITE" id="PS00108">
    <property type="entry name" value="PROTEIN_KINASE_ST"/>
    <property type="match status" value="1"/>
</dbReference>
<comment type="catalytic activity">
    <reaction evidence="21">
        <text>L-seryl-[protein] + ATP = O-phospho-L-seryl-[protein] + ADP + H(+)</text>
        <dbReference type="Rhea" id="RHEA:17989"/>
        <dbReference type="Rhea" id="RHEA-COMP:9863"/>
        <dbReference type="Rhea" id="RHEA-COMP:11604"/>
        <dbReference type="ChEBI" id="CHEBI:15378"/>
        <dbReference type="ChEBI" id="CHEBI:29999"/>
        <dbReference type="ChEBI" id="CHEBI:30616"/>
        <dbReference type="ChEBI" id="CHEBI:83421"/>
        <dbReference type="ChEBI" id="CHEBI:456216"/>
        <dbReference type="EC" id="2.7.11.1"/>
    </reaction>
</comment>
<dbReference type="InterPro" id="IPR003591">
    <property type="entry name" value="Leu-rich_rpt_typical-subtyp"/>
</dbReference>
<dbReference type="GO" id="GO:0099402">
    <property type="term" value="P:plant organ development"/>
    <property type="evidence" value="ECO:0007669"/>
    <property type="project" value="UniProtKB-ARBA"/>
</dbReference>
<comment type="catalytic activity">
    <reaction evidence="20">
        <text>L-threonyl-[protein] + ATP = O-phospho-L-threonyl-[protein] + ADP + H(+)</text>
        <dbReference type="Rhea" id="RHEA:46608"/>
        <dbReference type="Rhea" id="RHEA-COMP:11060"/>
        <dbReference type="Rhea" id="RHEA-COMP:11605"/>
        <dbReference type="ChEBI" id="CHEBI:15378"/>
        <dbReference type="ChEBI" id="CHEBI:30013"/>
        <dbReference type="ChEBI" id="CHEBI:30616"/>
        <dbReference type="ChEBI" id="CHEBI:61977"/>
        <dbReference type="ChEBI" id="CHEBI:456216"/>
        <dbReference type="EC" id="2.7.11.1"/>
    </reaction>
</comment>
<evidence type="ECO:0000256" key="11">
    <source>
        <dbReference type="ARBA" id="ARBA00022729"/>
    </source>
</evidence>
<keyword evidence="16 23" id="KW-1133">Transmembrane helix</keyword>
<keyword evidence="27" id="KW-1185">Reference proteome</keyword>
<dbReference type="InterPro" id="IPR013210">
    <property type="entry name" value="LRR_N_plant-typ"/>
</dbReference>
<evidence type="ECO:0000256" key="17">
    <source>
        <dbReference type="ARBA" id="ARBA00023136"/>
    </source>
</evidence>
<evidence type="ECO:0000256" key="5">
    <source>
        <dbReference type="ARBA" id="ARBA00022475"/>
    </source>
</evidence>
<feature type="chain" id="PRO_5042068412" description="non-specific serine/threonine protein kinase" evidence="24">
    <location>
        <begin position="22"/>
        <end position="1128"/>
    </location>
</feature>
<evidence type="ECO:0000256" key="6">
    <source>
        <dbReference type="ARBA" id="ARBA00022527"/>
    </source>
</evidence>
<dbReference type="Proteomes" id="UP001234989">
    <property type="component" value="Chromosome 4"/>
</dbReference>
<dbReference type="GO" id="GO:0005886">
    <property type="term" value="C:plasma membrane"/>
    <property type="evidence" value="ECO:0007669"/>
    <property type="project" value="UniProtKB-SubCell"/>
</dbReference>
<dbReference type="AlphaFoldDB" id="A0AAF0QH97"/>
<keyword evidence="10 23" id="KW-0812">Transmembrane</keyword>
<dbReference type="GO" id="GO:0004674">
    <property type="term" value="F:protein serine/threonine kinase activity"/>
    <property type="evidence" value="ECO:0007669"/>
    <property type="project" value="UniProtKB-KW"/>
</dbReference>
<dbReference type="Pfam" id="PF00069">
    <property type="entry name" value="Pkinase"/>
    <property type="match status" value="1"/>
</dbReference>
<evidence type="ECO:0000256" key="4">
    <source>
        <dbReference type="ARBA" id="ARBA00012513"/>
    </source>
</evidence>
<keyword evidence="11 24" id="KW-0732">Signal</keyword>
<name>A0AAF0QH97_SOLVR</name>
<evidence type="ECO:0000313" key="26">
    <source>
        <dbReference type="EMBL" id="WMV23682.1"/>
    </source>
</evidence>
<dbReference type="GO" id="GO:0009653">
    <property type="term" value="P:anatomical structure morphogenesis"/>
    <property type="evidence" value="ECO:0007669"/>
    <property type="project" value="UniProtKB-ARBA"/>
</dbReference>
<dbReference type="FunFam" id="1.10.510.10:FF:000358">
    <property type="entry name" value="Putative leucine-rich repeat receptor-like serine/threonine-protein kinase"/>
    <property type="match status" value="1"/>
</dbReference>
<dbReference type="PROSITE" id="PS00107">
    <property type="entry name" value="PROTEIN_KINASE_ATP"/>
    <property type="match status" value="1"/>
</dbReference>
<evidence type="ECO:0000256" key="21">
    <source>
        <dbReference type="ARBA" id="ARBA00048679"/>
    </source>
</evidence>
<dbReference type="SUPFAM" id="SSF52047">
    <property type="entry name" value="RNI-like"/>
    <property type="match status" value="2"/>
</dbReference>
<accession>A0AAF0QH97</accession>
<organism evidence="26 27">
    <name type="scientific">Solanum verrucosum</name>
    <dbReference type="NCBI Taxonomy" id="315347"/>
    <lineage>
        <taxon>Eukaryota</taxon>
        <taxon>Viridiplantae</taxon>
        <taxon>Streptophyta</taxon>
        <taxon>Embryophyta</taxon>
        <taxon>Tracheophyta</taxon>
        <taxon>Spermatophyta</taxon>
        <taxon>Magnoliopsida</taxon>
        <taxon>eudicotyledons</taxon>
        <taxon>Gunneridae</taxon>
        <taxon>Pentapetalae</taxon>
        <taxon>asterids</taxon>
        <taxon>lamiids</taxon>
        <taxon>Solanales</taxon>
        <taxon>Solanaceae</taxon>
        <taxon>Solanoideae</taxon>
        <taxon>Solaneae</taxon>
        <taxon>Solanum</taxon>
    </lineage>
</organism>